<sequence>MQTSRRPLLKQPGRKLIASLSRHINEKIERLKGELHLLDAEGKQKNKHTFFVDSKKEVQTFDLASHLNTAPELVNRVYNRPTLHTLETKSIKGAVEPENIM</sequence>
<comment type="subcellular location">
    <subcellularLocation>
        <location evidence="1">Nucleus</location>
        <location evidence="1">Nucleolus</location>
    </subcellularLocation>
</comment>
<dbReference type="EMBL" id="JAHRIQ010022390">
    <property type="protein sequence ID" value="MEQ2227577.1"/>
    <property type="molecule type" value="Genomic_DNA"/>
</dbReference>
<comment type="caution">
    <text evidence="6">The sequence shown here is derived from an EMBL/GenBank/DDBJ whole genome shotgun (WGS) entry which is preliminary data.</text>
</comment>
<dbReference type="Proteomes" id="UP001482620">
    <property type="component" value="Unassembled WGS sequence"/>
</dbReference>
<protein>
    <recommendedName>
        <fullName evidence="3">Probable U3 small nucleolar RNA-associated protein 11</fullName>
    </recommendedName>
</protein>
<reference evidence="6 7" key="1">
    <citation type="submission" date="2021-06" db="EMBL/GenBank/DDBJ databases">
        <authorList>
            <person name="Palmer J.M."/>
        </authorList>
    </citation>
    <scope>NUCLEOTIDE SEQUENCE [LARGE SCALE GENOMIC DNA]</scope>
    <source>
        <strain evidence="7">if_2019</strain>
        <tissue evidence="6">Muscle</tissue>
    </source>
</reference>
<comment type="similarity">
    <text evidence="2">Belongs to the UTP11 family.</text>
</comment>
<gene>
    <name evidence="6" type="primary">UTP11_2</name>
    <name evidence="6" type="ORF">ILYODFUR_039012</name>
</gene>
<keyword evidence="7" id="KW-1185">Reference proteome</keyword>
<name>A0ABV0T5K4_9TELE</name>
<evidence type="ECO:0000313" key="6">
    <source>
        <dbReference type="EMBL" id="MEQ2227577.1"/>
    </source>
</evidence>
<evidence type="ECO:0000256" key="3">
    <source>
        <dbReference type="ARBA" id="ARBA00020121"/>
    </source>
</evidence>
<evidence type="ECO:0000256" key="1">
    <source>
        <dbReference type="ARBA" id="ARBA00004604"/>
    </source>
</evidence>
<proteinExistence type="inferred from homology"/>
<organism evidence="6 7">
    <name type="scientific">Ilyodon furcidens</name>
    <name type="common">goldbreast splitfin</name>
    <dbReference type="NCBI Taxonomy" id="33524"/>
    <lineage>
        <taxon>Eukaryota</taxon>
        <taxon>Metazoa</taxon>
        <taxon>Chordata</taxon>
        <taxon>Craniata</taxon>
        <taxon>Vertebrata</taxon>
        <taxon>Euteleostomi</taxon>
        <taxon>Actinopterygii</taxon>
        <taxon>Neopterygii</taxon>
        <taxon>Teleostei</taxon>
        <taxon>Neoteleostei</taxon>
        <taxon>Acanthomorphata</taxon>
        <taxon>Ovalentaria</taxon>
        <taxon>Atherinomorphae</taxon>
        <taxon>Cyprinodontiformes</taxon>
        <taxon>Goodeidae</taxon>
        <taxon>Ilyodon</taxon>
    </lineage>
</organism>
<accession>A0ABV0T5K4</accession>
<keyword evidence="5" id="KW-0539">Nucleus</keyword>
<dbReference type="PANTHER" id="PTHR12838">
    <property type="entry name" value="U3 SMALL NUCLEOLAR RNA-ASSOCIATED PROTEIN 11"/>
    <property type="match status" value="1"/>
</dbReference>
<evidence type="ECO:0000256" key="4">
    <source>
        <dbReference type="ARBA" id="ARBA00022552"/>
    </source>
</evidence>
<keyword evidence="4" id="KW-0698">rRNA processing</keyword>
<evidence type="ECO:0000313" key="7">
    <source>
        <dbReference type="Proteomes" id="UP001482620"/>
    </source>
</evidence>
<evidence type="ECO:0000256" key="2">
    <source>
        <dbReference type="ARBA" id="ARBA00008105"/>
    </source>
</evidence>
<dbReference type="PANTHER" id="PTHR12838:SF0">
    <property type="entry name" value="U3 SMALL NUCLEOLAR RNA-ASSOCIATED PROTEIN 11-RELATED"/>
    <property type="match status" value="1"/>
</dbReference>
<dbReference type="Pfam" id="PF03998">
    <property type="entry name" value="Utp11"/>
    <property type="match status" value="1"/>
</dbReference>
<dbReference type="InterPro" id="IPR007144">
    <property type="entry name" value="SSU_processome_Utp11"/>
</dbReference>
<evidence type="ECO:0000256" key="5">
    <source>
        <dbReference type="ARBA" id="ARBA00023242"/>
    </source>
</evidence>
<feature type="non-terminal residue" evidence="6">
    <location>
        <position position="101"/>
    </location>
</feature>